<accession>A0A8H4ANR5</accession>
<sequence>MKQAKKSLAKKPSPSKEKADKIHLDRFLNDLVKDEPDPDPNSFYEDDDPIEDIYSSDSENDTTSSENELETNTLSYSQSKPGSSKSSENESSSSESDLDEYEVNATKKK</sequence>
<evidence type="ECO:0000256" key="1">
    <source>
        <dbReference type="SAM" id="MobiDB-lite"/>
    </source>
</evidence>
<name>A0A8H4ANR5_GIGMA</name>
<dbReference type="AlphaFoldDB" id="A0A8H4ANR5"/>
<dbReference type="Proteomes" id="UP000439903">
    <property type="component" value="Unassembled WGS sequence"/>
</dbReference>
<proteinExistence type="predicted"/>
<feature type="compositionally biased region" description="Low complexity" evidence="1">
    <location>
        <begin position="55"/>
        <end position="95"/>
    </location>
</feature>
<gene>
    <name evidence="2" type="ORF">F8M41_016873</name>
</gene>
<dbReference type="EMBL" id="WTPW01000375">
    <property type="protein sequence ID" value="KAF0517734.1"/>
    <property type="molecule type" value="Genomic_DNA"/>
</dbReference>
<feature type="compositionally biased region" description="Basic and acidic residues" evidence="1">
    <location>
        <begin position="14"/>
        <end position="35"/>
    </location>
</feature>
<comment type="caution">
    <text evidence="2">The sequence shown here is derived from an EMBL/GenBank/DDBJ whole genome shotgun (WGS) entry which is preliminary data.</text>
</comment>
<evidence type="ECO:0000313" key="2">
    <source>
        <dbReference type="EMBL" id="KAF0517734.1"/>
    </source>
</evidence>
<protein>
    <submittedName>
        <fullName evidence="2">Uncharacterized protein</fullName>
    </submittedName>
</protein>
<feature type="region of interest" description="Disordered" evidence="1">
    <location>
        <begin position="1"/>
        <end position="109"/>
    </location>
</feature>
<keyword evidence="3" id="KW-1185">Reference proteome</keyword>
<reference evidence="2 3" key="1">
    <citation type="journal article" date="2019" name="Environ. Microbiol.">
        <title>At the nexus of three kingdoms: the genome of the mycorrhizal fungus Gigaspora margarita provides insights into plant, endobacterial and fungal interactions.</title>
        <authorList>
            <person name="Venice F."/>
            <person name="Ghignone S."/>
            <person name="Salvioli di Fossalunga A."/>
            <person name="Amselem J."/>
            <person name="Novero M."/>
            <person name="Xianan X."/>
            <person name="Sedzielewska Toro K."/>
            <person name="Morin E."/>
            <person name="Lipzen A."/>
            <person name="Grigoriev I.V."/>
            <person name="Henrissat B."/>
            <person name="Martin F.M."/>
            <person name="Bonfante P."/>
        </authorList>
    </citation>
    <scope>NUCLEOTIDE SEQUENCE [LARGE SCALE GENOMIC DNA]</scope>
    <source>
        <strain evidence="2 3">BEG34</strain>
    </source>
</reference>
<evidence type="ECO:0000313" key="3">
    <source>
        <dbReference type="Proteomes" id="UP000439903"/>
    </source>
</evidence>
<organism evidence="2 3">
    <name type="scientific">Gigaspora margarita</name>
    <dbReference type="NCBI Taxonomy" id="4874"/>
    <lineage>
        <taxon>Eukaryota</taxon>
        <taxon>Fungi</taxon>
        <taxon>Fungi incertae sedis</taxon>
        <taxon>Mucoromycota</taxon>
        <taxon>Glomeromycotina</taxon>
        <taxon>Glomeromycetes</taxon>
        <taxon>Diversisporales</taxon>
        <taxon>Gigasporaceae</taxon>
        <taxon>Gigaspora</taxon>
    </lineage>
</organism>